<protein>
    <submittedName>
        <fullName evidence="2">Uncharacterized protein</fullName>
    </submittedName>
</protein>
<evidence type="ECO:0000313" key="3">
    <source>
        <dbReference type="Proteomes" id="UP000765509"/>
    </source>
</evidence>
<gene>
    <name evidence="2" type="ORF">O181_018696</name>
</gene>
<dbReference type="EMBL" id="AVOT02005405">
    <property type="protein sequence ID" value="MBW0478981.1"/>
    <property type="molecule type" value="Genomic_DNA"/>
</dbReference>
<dbReference type="Proteomes" id="UP000765509">
    <property type="component" value="Unassembled WGS sequence"/>
</dbReference>
<feature type="compositionally biased region" description="Polar residues" evidence="1">
    <location>
        <begin position="105"/>
        <end position="114"/>
    </location>
</feature>
<sequence length="221" mass="24290">MLVMLSDKQTRNAHLWCNPSTHVAREVRAQDALVRTPLWSTMKAFLGRNGLHNPKLAERNSAGQFALCPQVLICPPPLQGHHPMVTSPLDCRGVIIQLMKDGEQKPQNLPQQETPVPCMPCNQTPWQPTSGPSGTQWPENLLREPPQHNGPPIQSSESQVTSLEEISACEPEPETDPTQSTEEPFDRPATPHSVIIIDNTHIGSPLHSYTGSFPGGPSNFP</sequence>
<organism evidence="2 3">
    <name type="scientific">Austropuccinia psidii MF-1</name>
    <dbReference type="NCBI Taxonomy" id="1389203"/>
    <lineage>
        <taxon>Eukaryota</taxon>
        <taxon>Fungi</taxon>
        <taxon>Dikarya</taxon>
        <taxon>Basidiomycota</taxon>
        <taxon>Pucciniomycotina</taxon>
        <taxon>Pucciniomycetes</taxon>
        <taxon>Pucciniales</taxon>
        <taxon>Sphaerophragmiaceae</taxon>
        <taxon>Austropuccinia</taxon>
    </lineage>
</organism>
<dbReference type="AlphaFoldDB" id="A0A9Q3C5T0"/>
<proteinExistence type="predicted"/>
<feature type="region of interest" description="Disordered" evidence="1">
    <location>
        <begin position="105"/>
        <end position="221"/>
    </location>
</feature>
<reference evidence="2" key="1">
    <citation type="submission" date="2021-03" db="EMBL/GenBank/DDBJ databases">
        <title>Draft genome sequence of rust myrtle Austropuccinia psidii MF-1, a brazilian biotype.</title>
        <authorList>
            <person name="Quecine M.C."/>
            <person name="Pachon D.M.R."/>
            <person name="Bonatelli M.L."/>
            <person name="Correr F.H."/>
            <person name="Franceschini L.M."/>
            <person name="Leite T.F."/>
            <person name="Margarido G.R.A."/>
            <person name="Almeida C.A."/>
            <person name="Ferrarezi J.A."/>
            <person name="Labate C.A."/>
        </authorList>
    </citation>
    <scope>NUCLEOTIDE SEQUENCE</scope>
    <source>
        <strain evidence="2">MF-1</strain>
    </source>
</reference>
<evidence type="ECO:0000256" key="1">
    <source>
        <dbReference type="SAM" id="MobiDB-lite"/>
    </source>
</evidence>
<feature type="compositionally biased region" description="Polar residues" evidence="1">
    <location>
        <begin position="152"/>
        <end position="164"/>
    </location>
</feature>
<name>A0A9Q3C5T0_9BASI</name>
<accession>A0A9Q3C5T0</accession>
<feature type="compositionally biased region" description="Polar residues" evidence="1">
    <location>
        <begin position="121"/>
        <end position="138"/>
    </location>
</feature>
<comment type="caution">
    <text evidence="2">The sequence shown here is derived from an EMBL/GenBank/DDBJ whole genome shotgun (WGS) entry which is preliminary data.</text>
</comment>
<evidence type="ECO:0000313" key="2">
    <source>
        <dbReference type="EMBL" id="MBW0478981.1"/>
    </source>
</evidence>
<keyword evidence="3" id="KW-1185">Reference proteome</keyword>